<accession>A0A8K0W569</accession>
<reference evidence="2" key="1">
    <citation type="journal article" date="2021" name="Nat. Commun.">
        <title>Genetic determinants of endophytism in the Arabidopsis root mycobiome.</title>
        <authorList>
            <person name="Mesny F."/>
            <person name="Miyauchi S."/>
            <person name="Thiergart T."/>
            <person name="Pickel B."/>
            <person name="Atanasova L."/>
            <person name="Karlsson M."/>
            <person name="Huettel B."/>
            <person name="Barry K.W."/>
            <person name="Haridas S."/>
            <person name="Chen C."/>
            <person name="Bauer D."/>
            <person name="Andreopoulos W."/>
            <person name="Pangilinan J."/>
            <person name="LaButti K."/>
            <person name="Riley R."/>
            <person name="Lipzen A."/>
            <person name="Clum A."/>
            <person name="Drula E."/>
            <person name="Henrissat B."/>
            <person name="Kohler A."/>
            <person name="Grigoriev I.V."/>
            <person name="Martin F.M."/>
            <person name="Hacquard S."/>
        </authorList>
    </citation>
    <scope>NUCLEOTIDE SEQUENCE</scope>
    <source>
        <strain evidence="2">MPI-SDFR-AT-0120</strain>
    </source>
</reference>
<dbReference type="OrthoDB" id="3801074at2759"/>
<dbReference type="Proteomes" id="UP000813461">
    <property type="component" value="Unassembled WGS sequence"/>
</dbReference>
<dbReference type="EMBL" id="JAGMVJ010000001">
    <property type="protein sequence ID" value="KAH7094885.1"/>
    <property type="molecule type" value="Genomic_DNA"/>
</dbReference>
<dbReference type="InterPro" id="IPR052895">
    <property type="entry name" value="HetReg/Transcr_Mod"/>
</dbReference>
<protein>
    <submittedName>
        <fullName evidence="2">Heterokaryon incompatibility protein-domain-containing protein</fullName>
    </submittedName>
</protein>
<dbReference type="PANTHER" id="PTHR24148:SF73">
    <property type="entry name" value="HET DOMAIN PROTEIN (AFU_ORTHOLOGUE AFUA_8G01020)"/>
    <property type="match status" value="1"/>
</dbReference>
<sequence length="331" mass="38004">MIDNGSVPNLQSRLLWIDALCIDQQNVFERNHQVQQMGAIYKNATQVLAWLGDSHHIVEFLDTLEHADANAFKQYDPLIWHATAFCRHKYWQRAWITQEVSLARDLCLVASNGRNINRVAHLHSLKSNLSLFLAQVNQDFPEVQWQALDDLTSCQSRYGLIENLWRYRKKQCQDRRDLVYSLFSISDLPPKARVDYNLQTSELASQLIRSLGDDLCLCYVRMTLQSLKVAMHSPGDNDKPFAILHINPTGSAESSQCTVCGWDHLENPDPGQMALKRAELSDPSVETWRYCLCCARHHSILHNSRNEEIRNGHIVISRRRSTGKITLSELP</sequence>
<dbReference type="Pfam" id="PF06985">
    <property type="entry name" value="HET"/>
    <property type="match status" value="1"/>
</dbReference>
<dbReference type="AlphaFoldDB" id="A0A8K0W569"/>
<comment type="caution">
    <text evidence="2">The sequence shown here is derived from an EMBL/GenBank/DDBJ whole genome shotgun (WGS) entry which is preliminary data.</text>
</comment>
<organism evidence="2 3">
    <name type="scientific">Paraphoma chrysanthemicola</name>
    <dbReference type="NCBI Taxonomy" id="798071"/>
    <lineage>
        <taxon>Eukaryota</taxon>
        <taxon>Fungi</taxon>
        <taxon>Dikarya</taxon>
        <taxon>Ascomycota</taxon>
        <taxon>Pezizomycotina</taxon>
        <taxon>Dothideomycetes</taxon>
        <taxon>Pleosporomycetidae</taxon>
        <taxon>Pleosporales</taxon>
        <taxon>Pleosporineae</taxon>
        <taxon>Phaeosphaeriaceae</taxon>
        <taxon>Paraphoma</taxon>
    </lineage>
</organism>
<gene>
    <name evidence="2" type="ORF">FB567DRAFT_15367</name>
</gene>
<feature type="domain" description="Heterokaryon incompatibility" evidence="1">
    <location>
        <begin position="10"/>
        <end position="99"/>
    </location>
</feature>
<dbReference type="PANTHER" id="PTHR24148">
    <property type="entry name" value="ANKYRIN REPEAT DOMAIN-CONTAINING PROTEIN 39 HOMOLOG-RELATED"/>
    <property type="match status" value="1"/>
</dbReference>
<evidence type="ECO:0000259" key="1">
    <source>
        <dbReference type="Pfam" id="PF06985"/>
    </source>
</evidence>
<dbReference type="InterPro" id="IPR010730">
    <property type="entry name" value="HET"/>
</dbReference>
<evidence type="ECO:0000313" key="2">
    <source>
        <dbReference type="EMBL" id="KAH7094885.1"/>
    </source>
</evidence>
<proteinExistence type="predicted"/>
<evidence type="ECO:0000313" key="3">
    <source>
        <dbReference type="Proteomes" id="UP000813461"/>
    </source>
</evidence>
<name>A0A8K0W569_9PLEO</name>
<keyword evidence="3" id="KW-1185">Reference proteome</keyword>